<dbReference type="EMBL" id="BLLK01000045">
    <property type="protein sequence ID" value="GFH52492.1"/>
    <property type="molecule type" value="Genomic_DNA"/>
</dbReference>
<evidence type="ECO:0000313" key="4">
    <source>
        <dbReference type="EMBL" id="GFH52492.1"/>
    </source>
</evidence>
<evidence type="ECO:0000313" key="5">
    <source>
        <dbReference type="Proteomes" id="UP001054902"/>
    </source>
</evidence>
<feature type="chain" id="PRO_5042250000" evidence="3">
    <location>
        <begin position="19"/>
        <end position="370"/>
    </location>
</feature>
<feature type="coiled-coil region" evidence="1">
    <location>
        <begin position="51"/>
        <end position="81"/>
    </location>
</feature>
<sequence>MKISRSALTLCLLPCATSFAPISSTHYSVSSPSISLESSRTDQGWNNDNFLDALSGNSEEIEKVNEEYKLQSASRQELRSRQLQSMIDQNQDESSQEYLQLLQEEQKAQMQRIQGGNNTENLQPNLPPNAVPDVVATQPTAPATPVTTSSQSQVTPEAMEYYQQQLKGWQQLMQGYAQVLAANPEAAAQMTMPQPPPPPPGYVSPNAIATPAPTAAAPVAAQPVQATPPPPQKKYVKDEQGNIDPKQFLPSGNNKDAYEITNPADVYLAQLKRDSTVRTEARKRGDVETANQVFEDVGVKALNNLLSDELIKSRRDQLAKNGGEFETSRDEMILPYEEEEEFEDKSYTGISYKEKLMEMKKKRAGGSNTE</sequence>
<gene>
    <name evidence="4" type="ORF">CTEN210_08968</name>
</gene>
<proteinExistence type="predicted"/>
<keyword evidence="5" id="KW-1185">Reference proteome</keyword>
<dbReference type="Proteomes" id="UP001054902">
    <property type="component" value="Unassembled WGS sequence"/>
</dbReference>
<dbReference type="AlphaFoldDB" id="A0AAD3CUV7"/>
<comment type="caution">
    <text evidence="4">The sequence shown here is derived from an EMBL/GenBank/DDBJ whole genome shotgun (WGS) entry which is preliminary data.</text>
</comment>
<name>A0AAD3CUV7_9STRA</name>
<reference evidence="4 5" key="1">
    <citation type="journal article" date="2021" name="Sci. Rep.">
        <title>The genome of the diatom Chaetoceros tenuissimus carries an ancient integrated fragment of an extant virus.</title>
        <authorList>
            <person name="Hongo Y."/>
            <person name="Kimura K."/>
            <person name="Takaki Y."/>
            <person name="Yoshida Y."/>
            <person name="Baba S."/>
            <person name="Kobayashi G."/>
            <person name="Nagasaki K."/>
            <person name="Hano T."/>
            <person name="Tomaru Y."/>
        </authorList>
    </citation>
    <scope>NUCLEOTIDE SEQUENCE [LARGE SCALE GENOMIC DNA]</scope>
    <source>
        <strain evidence="4 5">NIES-3715</strain>
    </source>
</reference>
<feature type="signal peptide" evidence="3">
    <location>
        <begin position="1"/>
        <end position="18"/>
    </location>
</feature>
<feature type="region of interest" description="Disordered" evidence="2">
    <location>
        <begin position="223"/>
        <end position="254"/>
    </location>
</feature>
<accession>A0AAD3CUV7</accession>
<organism evidence="4 5">
    <name type="scientific">Chaetoceros tenuissimus</name>
    <dbReference type="NCBI Taxonomy" id="426638"/>
    <lineage>
        <taxon>Eukaryota</taxon>
        <taxon>Sar</taxon>
        <taxon>Stramenopiles</taxon>
        <taxon>Ochrophyta</taxon>
        <taxon>Bacillariophyta</taxon>
        <taxon>Coscinodiscophyceae</taxon>
        <taxon>Chaetocerotophycidae</taxon>
        <taxon>Chaetocerotales</taxon>
        <taxon>Chaetocerotaceae</taxon>
        <taxon>Chaetoceros</taxon>
    </lineage>
</organism>
<evidence type="ECO:0000256" key="1">
    <source>
        <dbReference type="SAM" id="Coils"/>
    </source>
</evidence>
<keyword evidence="3" id="KW-0732">Signal</keyword>
<evidence type="ECO:0000256" key="2">
    <source>
        <dbReference type="SAM" id="MobiDB-lite"/>
    </source>
</evidence>
<evidence type="ECO:0000256" key="3">
    <source>
        <dbReference type="SAM" id="SignalP"/>
    </source>
</evidence>
<protein>
    <submittedName>
        <fullName evidence="4">Uncharacterized protein</fullName>
    </submittedName>
</protein>
<keyword evidence="1" id="KW-0175">Coiled coil</keyword>